<evidence type="ECO:0000313" key="1">
    <source>
        <dbReference type="EMBL" id="KAA8828143.1"/>
    </source>
</evidence>
<dbReference type="Proteomes" id="UP000410049">
    <property type="component" value="Unassembled WGS sequence"/>
</dbReference>
<dbReference type="AlphaFoldDB" id="A0A5M9ZLF1"/>
<organism evidence="1 2">
    <name type="scientific">Bifidobacterium myosotis</name>
    <dbReference type="NCBI Taxonomy" id="1630166"/>
    <lineage>
        <taxon>Bacteria</taxon>
        <taxon>Bacillati</taxon>
        <taxon>Actinomycetota</taxon>
        <taxon>Actinomycetes</taxon>
        <taxon>Bifidobacteriales</taxon>
        <taxon>Bifidobacteriaceae</taxon>
        <taxon>Bifidobacterium</taxon>
    </lineage>
</organism>
<name>A0A5M9ZLF1_9BIFI</name>
<reference evidence="1 2" key="1">
    <citation type="journal article" date="2019" name="Syst. Appl. Microbiol.">
        <title>Characterization of Bifidobacterium species in feaces of the Egyptian fruit bat: Description of B. vespertilionis sp. nov. and B. rousetti sp. nov.</title>
        <authorList>
            <person name="Modesto M."/>
            <person name="Satti M."/>
            <person name="Watanabe K."/>
            <person name="Puglisi E."/>
            <person name="Morelli L."/>
            <person name="Huang C.-H."/>
            <person name="Liou J.-S."/>
            <person name="Miyashita M."/>
            <person name="Tamura T."/>
            <person name="Saito S."/>
            <person name="Mori K."/>
            <person name="Huang L."/>
            <person name="Sciavilla P."/>
            <person name="Sandri C."/>
            <person name="Spiezio C."/>
            <person name="Vitali F."/>
            <person name="Cavalieri D."/>
            <person name="Perpetuini G."/>
            <person name="Tofalo R."/>
            <person name="Bonetti A."/>
            <person name="Arita M."/>
            <person name="Mattarelli P."/>
        </authorList>
    </citation>
    <scope>NUCLEOTIDE SEQUENCE [LARGE SCALE GENOMIC DNA]</scope>
    <source>
        <strain evidence="1 2">RST17</strain>
    </source>
</reference>
<gene>
    <name evidence="1" type="ORF">EMO91_06795</name>
</gene>
<dbReference type="EMBL" id="RZUH01000004">
    <property type="protein sequence ID" value="KAA8828143.1"/>
    <property type="molecule type" value="Genomic_DNA"/>
</dbReference>
<dbReference type="RefSeq" id="WP_150379309.1">
    <property type="nucleotide sequence ID" value="NZ_RZUH01000004.1"/>
</dbReference>
<evidence type="ECO:0000313" key="2">
    <source>
        <dbReference type="Proteomes" id="UP000410049"/>
    </source>
</evidence>
<comment type="caution">
    <text evidence="1">The sequence shown here is derived from an EMBL/GenBank/DDBJ whole genome shotgun (WGS) entry which is preliminary data.</text>
</comment>
<accession>A0A5M9ZLF1</accession>
<proteinExistence type="predicted"/>
<protein>
    <submittedName>
        <fullName evidence="1">Uncharacterized protein</fullName>
    </submittedName>
</protein>
<sequence>MLNDTVREGVMDGVIWRIAAHPRFFAWNGYVNLPEGHPWRRLEDWQIPADVHGGITYGPDPDGWIGFDMMTAHDSVVTLDGHDLDDDLKLFCIEHGLPEPRIERRTFEDVYKETLRLAHEAAEAMKTAGIAG</sequence>